<feature type="transmembrane region" description="Helical" evidence="3">
    <location>
        <begin position="474"/>
        <end position="495"/>
    </location>
</feature>
<evidence type="ECO:0000259" key="4">
    <source>
        <dbReference type="Pfam" id="PF13807"/>
    </source>
</evidence>
<evidence type="ECO:0000256" key="1">
    <source>
        <dbReference type="SAM" id="Coils"/>
    </source>
</evidence>
<keyword evidence="6" id="KW-1185">Reference proteome</keyword>
<dbReference type="Pfam" id="PF13807">
    <property type="entry name" value="GNVR"/>
    <property type="match status" value="1"/>
</dbReference>
<feature type="coiled-coil region" evidence="1">
    <location>
        <begin position="166"/>
        <end position="236"/>
    </location>
</feature>
<evidence type="ECO:0000313" key="5">
    <source>
        <dbReference type="EMBL" id="MCR0985102.1"/>
    </source>
</evidence>
<dbReference type="PANTHER" id="PTHR32309:SF13">
    <property type="entry name" value="FERRIC ENTEROBACTIN TRANSPORT PROTEIN FEPE"/>
    <property type="match status" value="1"/>
</dbReference>
<keyword evidence="3" id="KW-1133">Transmembrane helix</keyword>
<evidence type="ECO:0000256" key="2">
    <source>
        <dbReference type="SAM" id="MobiDB-lite"/>
    </source>
</evidence>
<dbReference type="InterPro" id="IPR050445">
    <property type="entry name" value="Bact_polysacc_biosynth/exp"/>
</dbReference>
<proteinExistence type="predicted"/>
<evidence type="ECO:0000313" key="6">
    <source>
        <dbReference type="Proteomes" id="UP001524642"/>
    </source>
</evidence>
<feature type="compositionally biased region" description="Gly residues" evidence="2">
    <location>
        <begin position="248"/>
        <end position="258"/>
    </location>
</feature>
<sequence>MQVPALIRRHARAGWRHRWAAMGVAWLVCLGGWAGIHALPSQYESSARLYADADAILGLLLRGIAIDGTPAGQVEVLQRTLLSRPNLEKVIVRTGLDAQAPDTASRDMLIQRLMKDIRITTQTRNLFTIDYRDRNPRVARDVVQTTLNLFMEAATATDRQQMESARSFVAQQIASYEVQLRQAERRKAEFQARYIDLLPSDANGGISRLEAARARLQQVQGELQDARTRRDLTQQQIDATPAQLVTETGGGGGGGGDGRLAEAERSLRDLRLRYTDQHPDVLAARRAIADLRANGGGGGAPRSAPQRIARSNPLMEQLKVRLVDVNAQIASLERQERTGRAEVERLDAVARSEPEVQAQYLNLDRDYAVLRRNYEELLSRRESVQIAGAARTNSDRVRLEVVDPPTLPITPIAPNRLLLAAGVLVAGLAAGLLAAVALVRLDRTFYTLHDLRGLGLPVLGGLSAPPAPRRLLPAITFAGVFVLLLAGFGAILGGVPGQVMRILA</sequence>
<keyword evidence="3" id="KW-0472">Membrane</keyword>
<reference evidence="5 6" key="1">
    <citation type="submission" date="2022-06" db="EMBL/GenBank/DDBJ databases">
        <title>Roseomonas CN29.</title>
        <authorList>
            <person name="Cheng Y."/>
            <person name="He X."/>
        </authorList>
    </citation>
    <scope>NUCLEOTIDE SEQUENCE [LARGE SCALE GENOMIC DNA]</scope>
    <source>
        <strain evidence="5 6">CN29</strain>
    </source>
</reference>
<comment type="caution">
    <text evidence="5">The sequence shown here is derived from an EMBL/GenBank/DDBJ whole genome shotgun (WGS) entry which is preliminary data.</text>
</comment>
<keyword evidence="3" id="KW-0812">Transmembrane</keyword>
<dbReference type="InterPro" id="IPR014345">
    <property type="entry name" value="XrtA_polysacc_chain"/>
</dbReference>
<evidence type="ECO:0000256" key="3">
    <source>
        <dbReference type="SAM" id="Phobius"/>
    </source>
</evidence>
<dbReference type="NCBIfam" id="TIGR03007">
    <property type="entry name" value="pepcterm_ChnLen"/>
    <property type="match status" value="1"/>
</dbReference>
<feature type="region of interest" description="Disordered" evidence="2">
    <location>
        <begin position="241"/>
        <end position="260"/>
    </location>
</feature>
<feature type="transmembrane region" description="Helical" evidence="3">
    <location>
        <begin position="417"/>
        <end position="439"/>
    </location>
</feature>
<protein>
    <recommendedName>
        <fullName evidence="4">Tyrosine-protein kinase G-rich domain-containing protein</fullName>
    </recommendedName>
</protein>
<accession>A0ABT1XAE4</accession>
<gene>
    <name evidence="5" type="ORF">NRP21_23915</name>
</gene>
<dbReference type="Proteomes" id="UP001524642">
    <property type="component" value="Unassembled WGS sequence"/>
</dbReference>
<dbReference type="EMBL" id="JANJOU010000029">
    <property type="protein sequence ID" value="MCR0985102.1"/>
    <property type="molecule type" value="Genomic_DNA"/>
</dbReference>
<dbReference type="RefSeq" id="WP_257718755.1">
    <property type="nucleotide sequence ID" value="NZ_JANJOU010000029.1"/>
</dbReference>
<name>A0ABT1XAE4_9PROT</name>
<feature type="domain" description="Tyrosine-protein kinase G-rich" evidence="4">
    <location>
        <begin position="356"/>
        <end position="436"/>
    </location>
</feature>
<keyword evidence="1" id="KW-0175">Coiled coil</keyword>
<organism evidence="5 6">
    <name type="scientific">Roseomonas populi</name>
    <dbReference type="NCBI Taxonomy" id="3121582"/>
    <lineage>
        <taxon>Bacteria</taxon>
        <taxon>Pseudomonadati</taxon>
        <taxon>Pseudomonadota</taxon>
        <taxon>Alphaproteobacteria</taxon>
        <taxon>Acetobacterales</taxon>
        <taxon>Roseomonadaceae</taxon>
        <taxon>Roseomonas</taxon>
    </lineage>
</organism>
<dbReference type="PANTHER" id="PTHR32309">
    <property type="entry name" value="TYROSINE-PROTEIN KINASE"/>
    <property type="match status" value="1"/>
</dbReference>
<dbReference type="InterPro" id="IPR032807">
    <property type="entry name" value="GNVR"/>
</dbReference>